<protein>
    <submittedName>
        <fullName evidence="1">Uncharacterized protein</fullName>
    </submittedName>
</protein>
<reference evidence="1 2" key="1">
    <citation type="journal article" date="2022" name="Genome Biol. Evol.">
        <title>The Spruce Budworm Genome: Reconstructing the Evolutionary History of Antifreeze Proteins.</title>
        <authorList>
            <person name="Beliveau C."/>
            <person name="Gagne P."/>
            <person name="Picq S."/>
            <person name="Vernygora O."/>
            <person name="Keeling C.I."/>
            <person name="Pinkney K."/>
            <person name="Doucet D."/>
            <person name="Wen F."/>
            <person name="Johnston J.S."/>
            <person name="Maaroufi H."/>
            <person name="Boyle B."/>
            <person name="Laroche J."/>
            <person name="Dewar K."/>
            <person name="Juretic N."/>
            <person name="Blackburn G."/>
            <person name="Nisole A."/>
            <person name="Brunet B."/>
            <person name="Brandao M."/>
            <person name="Lumley L."/>
            <person name="Duan J."/>
            <person name="Quan G."/>
            <person name="Lucarotti C.J."/>
            <person name="Roe A.D."/>
            <person name="Sperling F.A.H."/>
            <person name="Levesque R.C."/>
            <person name="Cusson M."/>
        </authorList>
    </citation>
    <scope>NUCLEOTIDE SEQUENCE [LARGE SCALE GENOMIC DNA]</scope>
    <source>
        <strain evidence="1">Glfc:IPQL:Cfum</strain>
    </source>
</reference>
<keyword evidence="2" id="KW-1185">Reference proteome</keyword>
<dbReference type="Proteomes" id="UP001064048">
    <property type="component" value="Chromosome 17"/>
</dbReference>
<comment type="caution">
    <text evidence="1">The sequence shown here is derived from an EMBL/GenBank/DDBJ whole genome shotgun (WGS) entry which is preliminary data.</text>
</comment>
<proteinExistence type="predicted"/>
<gene>
    <name evidence="1" type="ORF">MSG28_010438</name>
</gene>
<accession>A0ACC0KLA4</accession>
<sequence length="553" mass="61741">MSLVHSISVAEVQVIGPVFRYLQLLLAALATLQLGSKNYPPQANVFDGQKFDFIVVGAGSAGCVIASRLSEVGKWNVLLIEYGNDPPIESRIPGLFSFIAYSNADWNYHTEDDSYSSQAHKTKNIHMTRGKMLGGSSGANLMLYVRGNKADFDTWVSKGATGWDWNNVTYYFKKSEGNQSPEIMQAGSAELHNTKGPLKTTRPLWKNITSKYLKAFSENHKILTDTNGHEQLGYSMPPYTIANKERQSTSTAFLSPIKERKNLFVLKETLCTKVLIKNHKAIGVEVKLKNNKIISLYATKEVVLSAGAINSPQLLMLSGIGPKKHLREKGIKVLLDLPQVGQNLYDHPLVQFGLTGEKGLKSVRENFDLLTTYDKLPLPIIMGHVSLSNDQPFPDYQALAIPFPAATIMPTIVCNFQFGLDDRICTALADACKTQETLITYIALLHPKSKGYIELRNKDPANSPKIFVKYYSDNDDLEKHARSIEDFIITLKDTKYFKSIHSDIIDFKVPQCAQIQFNTHEYWKCYVLNSATTLWHPVGTCVMGLKGGERSGF</sequence>
<organism evidence="1 2">
    <name type="scientific">Choristoneura fumiferana</name>
    <name type="common">Spruce budworm moth</name>
    <name type="synonym">Archips fumiferana</name>
    <dbReference type="NCBI Taxonomy" id="7141"/>
    <lineage>
        <taxon>Eukaryota</taxon>
        <taxon>Metazoa</taxon>
        <taxon>Ecdysozoa</taxon>
        <taxon>Arthropoda</taxon>
        <taxon>Hexapoda</taxon>
        <taxon>Insecta</taxon>
        <taxon>Pterygota</taxon>
        <taxon>Neoptera</taxon>
        <taxon>Endopterygota</taxon>
        <taxon>Lepidoptera</taxon>
        <taxon>Glossata</taxon>
        <taxon>Ditrysia</taxon>
        <taxon>Tortricoidea</taxon>
        <taxon>Tortricidae</taxon>
        <taxon>Tortricinae</taxon>
        <taxon>Choristoneura</taxon>
    </lineage>
</organism>
<evidence type="ECO:0000313" key="2">
    <source>
        <dbReference type="Proteomes" id="UP001064048"/>
    </source>
</evidence>
<dbReference type="EMBL" id="CM046117">
    <property type="protein sequence ID" value="KAI8437078.1"/>
    <property type="molecule type" value="Genomic_DNA"/>
</dbReference>
<evidence type="ECO:0000313" key="1">
    <source>
        <dbReference type="EMBL" id="KAI8437078.1"/>
    </source>
</evidence>
<name>A0ACC0KLA4_CHOFU</name>